<dbReference type="OrthoDB" id="9808602at2"/>
<protein>
    <submittedName>
        <fullName evidence="9">Sugar transferase</fullName>
    </submittedName>
</protein>
<evidence type="ECO:0000256" key="5">
    <source>
        <dbReference type="ARBA" id="ARBA00022989"/>
    </source>
</evidence>
<gene>
    <name evidence="9" type="ORF">FRY74_01195</name>
</gene>
<dbReference type="GO" id="GO:0016020">
    <property type="term" value="C:membrane"/>
    <property type="evidence" value="ECO:0007669"/>
    <property type="project" value="UniProtKB-SubCell"/>
</dbReference>
<dbReference type="InterPro" id="IPR017475">
    <property type="entry name" value="EPS_sugar_tfrase"/>
</dbReference>
<name>A0A5C6RYF2_9FLAO</name>
<feature type="domain" description="Bacterial sugar transferase" evidence="8">
    <location>
        <begin position="285"/>
        <end position="467"/>
    </location>
</feature>
<evidence type="ECO:0000313" key="10">
    <source>
        <dbReference type="Proteomes" id="UP000321721"/>
    </source>
</evidence>
<evidence type="ECO:0000256" key="3">
    <source>
        <dbReference type="ARBA" id="ARBA00022679"/>
    </source>
</evidence>
<feature type="transmembrane region" description="Helical" evidence="7">
    <location>
        <begin position="83"/>
        <end position="103"/>
    </location>
</feature>
<dbReference type="InterPro" id="IPR003362">
    <property type="entry name" value="Bact_transf"/>
</dbReference>
<comment type="caution">
    <text evidence="9">The sequence shown here is derived from an EMBL/GenBank/DDBJ whole genome shotgun (WGS) entry which is preliminary data.</text>
</comment>
<accession>A0A5C6RYF2</accession>
<feature type="transmembrane region" description="Helical" evidence="7">
    <location>
        <begin position="287"/>
        <end position="312"/>
    </location>
</feature>
<evidence type="ECO:0000256" key="1">
    <source>
        <dbReference type="ARBA" id="ARBA00004141"/>
    </source>
</evidence>
<dbReference type="GO" id="GO:0016780">
    <property type="term" value="F:phosphotransferase activity, for other substituted phosphate groups"/>
    <property type="evidence" value="ECO:0007669"/>
    <property type="project" value="TreeGrafter"/>
</dbReference>
<evidence type="ECO:0000256" key="4">
    <source>
        <dbReference type="ARBA" id="ARBA00022692"/>
    </source>
</evidence>
<feature type="transmembrane region" description="Helical" evidence="7">
    <location>
        <begin position="7"/>
        <end position="29"/>
    </location>
</feature>
<dbReference type="Proteomes" id="UP000321721">
    <property type="component" value="Unassembled WGS sequence"/>
</dbReference>
<keyword evidence="5 7" id="KW-1133">Transmembrane helix</keyword>
<dbReference type="EMBL" id="VOOS01000001">
    <property type="protein sequence ID" value="TXB66829.1"/>
    <property type="molecule type" value="Genomic_DNA"/>
</dbReference>
<keyword evidence="3 9" id="KW-0808">Transferase</keyword>
<dbReference type="PANTHER" id="PTHR30576">
    <property type="entry name" value="COLANIC BIOSYNTHESIS UDP-GLUCOSE LIPID CARRIER TRANSFERASE"/>
    <property type="match status" value="1"/>
</dbReference>
<evidence type="ECO:0000256" key="2">
    <source>
        <dbReference type="ARBA" id="ARBA00006464"/>
    </source>
</evidence>
<dbReference type="Gene3D" id="3.40.50.720">
    <property type="entry name" value="NAD(P)-binding Rossmann-like Domain"/>
    <property type="match status" value="1"/>
</dbReference>
<feature type="transmembrane region" description="Helical" evidence="7">
    <location>
        <begin position="123"/>
        <end position="141"/>
    </location>
</feature>
<dbReference type="AlphaFoldDB" id="A0A5C6RYF2"/>
<keyword evidence="4 7" id="KW-0812">Transmembrane</keyword>
<reference evidence="9 10" key="1">
    <citation type="submission" date="2019-08" db="EMBL/GenBank/DDBJ databases">
        <title>Genome of Vicingus serpentipes NCIMB 15042.</title>
        <authorList>
            <person name="Bowman J.P."/>
        </authorList>
    </citation>
    <scope>NUCLEOTIDE SEQUENCE [LARGE SCALE GENOMIC DNA]</scope>
    <source>
        <strain evidence="9 10">NCIMB 15042</strain>
    </source>
</reference>
<dbReference type="PANTHER" id="PTHR30576:SF0">
    <property type="entry name" value="UNDECAPRENYL-PHOSPHATE N-ACETYLGALACTOSAMINYL 1-PHOSPHATE TRANSFERASE-RELATED"/>
    <property type="match status" value="1"/>
</dbReference>
<dbReference type="Pfam" id="PF02397">
    <property type="entry name" value="Bac_transf"/>
    <property type="match status" value="1"/>
</dbReference>
<proteinExistence type="inferred from homology"/>
<keyword evidence="6 7" id="KW-0472">Membrane</keyword>
<comment type="subcellular location">
    <subcellularLocation>
        <location evidence="1">Membrane</location>
        <topology evidence="1">Multi-pass membrane protein</topology>
    </subcellularLocation>
</comment>
<organism evidence="9 10">
    <name type="scientific">Vicingus serpentipes</name>
    <dbReference type="NCBI Taxonomy" id="1926625"/>
    <lineage>
        <taxon>Bacteria</taxon>
        <taxon>Pseudomonadati</taxon>
        <taxon>Bacteroidota</taxon>
        <taxon>Flavobacteriia</taxon>
        <taxon>Flavobacteriales</taxon>
        <taxon>Vicingaceae</taxon>
        <taxon>Vicingus</taxon>
    </lineage>
</organism>
<dbReference type="Pfam" id="PF13727">
    <property type="entry name" value="CoA_binding_3"/>
    <property type="match status" value="1"/>
</dbReference>
<evidence type="ECO:0000256" key="6">
    <source>
        <dbReference type="ARBA" id="ARBA00023136"/>
    </source>
</evidence>
<dbReference type="NCBIfam" id="TIGR03025">
    <property type="entry name" value="EPS_sugtrans"/>
    <property type="match status" value="1"/>
</dbReference>
<comment type="similarity">
    <text evidence="2">Belongs to the bacterial sugar transferase family.</text>
</comment>
<keyword evidence="10" id="KW-1185">Reference proteome</keyword>
<evidence type="ECO:0000259" key="8">
    <source>
        <dbReference type="Pfam" id="PF02397"/>
    </source>
</evidence>
<dbReference type="RefSeq" id="WP_147097810.1">
    <property type="nucleotide sequence ID" value="NZ_VOOS01000001.1"/>
</dbReference>
<evidence type="ECO:0000256" key="7">
    <source>
        <dbReference type="SAM" id="Phobius"/>
    </source>
</evidence>
<sequence>MNKKLHALKYVALDVIAAAITWALFFIYRKSYVEPAKFGYEISISFDQNFYYALAVIPLFWLVLYFITGTYKNIYRKSRLKEFGQTFLISIIGTLILFFVVILDDEIASYKQYYKSYFTLFTYHFSITVIFRLILTTYTGIRIKNRKIGFNTLIIGANQNAVDLYKEITNQKHSSGNRLVGFTHVNDESEKFMLSDFLPHLGNCVNLRTTIETNQIEEVIIAVESSEHKSLGNIITVLEGLPVIIKIIPDMYDILSGSVKMSSIFGTPLIVITKEIMPQWQKIMKRIIDVVVSLIVLIVFSPLYLFTAIIVISTSKGPAFFSQERIGIHGKPFMIHKFRSMCEDAEKDGPALSSQKDMRITKFGRFMRKVRLDEIPQFYNVLIGDMSLVGPRPERQFFIDQIVKEAPHYNHLLKVTPGITSWGQVKYGYAENVDEMIERLKFDIIYIENMSLLVDFKILIYTVMIVVKGSGK</sequence>
<evidence type="ECO:0000313" key="9">
    <source>
        <dbReference type="EMBL" id="TXB66829.1"/>
    </source>
</evidence>
<feature type="transmembrane region" description="Helical" evidence="7">
    <location>
        <begin position="49"/>
        <end position="71"/>
    </location>
</feature>